<dbReference type="Proteomes" id="UP000789508">
    <property type="component" value="Unassembled WGS sequence"/>
</dbReference>
<gene>
    <name evidence="1" type="ORF">ALEPTO_LOCUS8909</name>
</gene>
<reference evidence="1" key="1">
    <citation type="submission" date="2021-06" db="EMBL/GenBank/DDBJ databases">
        <authorList>
            <person name="Kallberg Y."/>
            <person name="Tangrot J."/>
            <person name="Rosling A."/>
        </authorList>
    </citation>
    <scope>NUCLEOTIDE SEQUENCE</scope>
    <source>
        <strain evidence="1">FL130A</strain>
    </source>
</reference>
<organism evidence="1 2">
    <name type="scientific">Ambispora leptoticha</name>
    <dbReference type="NCBI Taxonomy" id="144679"/>
    <lineage>
        <taxon>Eukaryota</taxon>
        <taxon>Fungi</taxon>
        <taxon>Fungi incertae sedis</taxon>
        <taxon>Mucoromycota</taxon>
        <taxon>Glomeromycotina</taxon>
        <taxon>Glomeromycetes</taxon>
        <taxon>Archaeosporales</taxon>
        <taxon>Ambisporaceae</taxon>
        <taxon>Ambispora</taxon>
    </lineage>
</organism>
<dbReference type="EMBL" id="CAJVPS010005878">
    <property type="protein sequence ID" value="CAG8619602.1"/>
    <property type="molecule type" value="Genomic_DNA"/>
</dbReference>
<protein>
    <submittedName>
        <fullName evidence="1">2025_t:CDS:1</fullName>
    </submittedName>
</protein>
<evidence type="ECO:0000313" key="1">
    <source>
        <dbReference type="EMBL" id="CAG8619602.1"/>
    </source>
</evidence>
<proteinExistence type="predicted"/>
<name>A0A9N9GR38_9GLOM</name>
<keyword evidence="2" id="KW-1185">Reference proteome</keyword>
<comment type="caution">
    <text evidence="1">The sequence shown here is derived from an EMBL/GenBank/DDBJ whole genome shotgun (WGS) entry which is preliminary data.</text>
</comment>
<dbReference type="OrthoDB" id="2440364at2759"/>
<evidence type="ECO:0000313" key="2">
    <source>
        <dbReference type="Proteomes" id="UP000789508"/>
    </source>
</evidence>
<dbReference type="AlphaFoldDB" id="A0A9N9GR38"/>
<sequence>MKQHNKEKNKIPVVKRRGSISSSISSAYTFASSLSNETISGCQLSTVWEFFIRGRTKSPGHFSAICKFCQAKWTRGEPLKLEAHLALNCSKVEDKVQQVYLLHVAQRDGPDKESKKRN</sequence>
<accession>A0A9N9GR38</accession>